<dbReference type="AlphaFoldDB" id="A0AAV7N083"/>
<comment type="caution">
    <text evidence="2">The sequence shown here is derived from an EMBL/GenBank/DDBJ whole genome shotgun (WGS) entry which is preliminary data.</text>
</comment>
<dbReference type="Proteomes" id="UP001066276">
    <property type="component" value="Chromosome 9"/>
</dbReference>
<name>A0AAV7N083_PLEWA</name>
<feature type="region of interest" description="Disordered" evidence="1">
    <location>
        <begin position="16"/>
        <end position="37"/>
    </location>
</feature>
<evidence type="ECO:0000313" key="2">
    <source>
        <dbReference type="EMBL" id="KAJ1108699.1"/>
    </source>
</evidence>
<gene>
    <name evidence="2" type="ORF">NDU88_006070</name>
</gene>
<dbReference type="EMBL" id="JANPWB010000013">
    <property type="protein sequence ID" value="KAJ1108699.1"/>
    <property type="molecule type" value="Genomic_DNA"/>
</dbReference>
<proteinExistence type="predicted"/>
<accession>A0AAV7N083</accession>
<reference evidence="2" key="1">
    <citation type="journal article" date="2022" name="bioRxiv">
        <title>Sequencing and chromosome-scale assembly of the giantPleurodeles waltlgenome.</title>
        <authorList>
            <person name="Brown T."/>
            <person name="Elewa A."/>
            <person name="Iarovenko S."/>
            <person name="Subramanian E."/>
            <person name="Araus A.J."/>
            <person name="Petzold A."/>
            <person name="Susuki M."/>
            <person name="Suzuki K.-i.T."/>
            <person name="Hayashi T."/>
            <person name="Toyoda A."/>
            <person name="Oliveira C."/>
            <person name="Osipova E."/>
            <person name="Leigh N.D."/>
            <person name="Simon A."/>
            <person name="Yun M.H."/>
        </authorList>
    </citation>
    <scope>NUCLEOTIDE SEQUENCE</scope>
    <source>
        <strain evidence="2">20211129_DDA</strain>
        <tissue evidence="2">Liver</tissue>
    </source>
</reference>
<keyword evidence="3" id="KW-1185">Reference proteome</keyword>
<protein>
    <submittedName>
        <fullName evidence="2">Uncharacterized protein</fullName>
    </submittedName>
</protein>
<organism evidence="2 3">
    <name type="scientific">Pleurodeles waltl</name>
    <name type="common">Iberian ribbed newt</name>
    <dbReference type="NCBI Taxonomy" id="8319"/>
    <lineage>
        <taxon>Eukaryota</taxon>
        <taxon>Metazoa</taxon>
        <taxon>Chordata</taxon>
        <taxon>Craniata</taxon>
        <taxon>Vertebrata</taxon>
        <taxon>Euteleostomi</taxon>
        <taxon>Amphibia</taxon>
        <taxon>Batrachia</taxon>
        <taxon>Caudata</taxon>
        <taxon>Salamandroidea</taxon>
        <taxon>Salamandridae</taxon>
        <taxon>Pleurodelinae</taxon>
        <taxon>Pleurodeles</taxon>
    </lineage>
</organism>
<sequence>MDSGLRANAGSGFADWRAGPWRRRPTTERGTGGAFEGSGTYRGLPQCRASARCAGDALPGCWLVLQPAVRRVQAMWAACSRVQQPLSGALSAGSVSGSSLHSFPSPPPNTAWIVGAERAVEGGDPVI</sequence>
<evidence type="ECO:0000313" key="3">
    <source>
        <dbReference type="Proteomes" id="UP001066276"/>
    </source>
</evidence>
<evidence type="ECO:0000256" key="1">
    <source>
        <dbReference type="SAM" id="MobiDB-lite"/>
    </source>
</evidence>